<dbReference type="STRING" id="105231.A0A1Y1IMI8"/>
<dbReference type="Gene3D" id="1.50.40.10">
    <property type="entry name" value="Mitochondrial carrier domain"/>
    <property type="match status" value="1"/>
</dbReference>
<protein>
    <submittedName>
        <fullName evidence="15">Calcium-binding mitochondrial carrier protein</fullName>
    </submittedName>
</protein>
<keyword evidence="7" id="KW-0999">Mitochondrion inner membrane</keyword>
<keyword evidence="6" id="KW-0677">Repeat</keyword>
<keyword evidence="9" id="KW-1133">Transmembrane helix</keyword>
<keyword evidence="8" id="KW-0106">Calcium</keyword>
<evidence type="ECO:0000256" key="4">
    <source>
        <dbReference type="ARBA" id="ARBA00022692"/>
    </source>
</evidence>
<feature type="domain" description="EF-hand" evidence="14">
    <location>
        <begin position="79"/>
        <end position="114"/>
    </location>
</feature>
<feature type="repeat" description="Solcar" evidence="12">
    <location>
        <begin position="219"/>
        <end position="322"/>
    </location>
</feature>
<name>A0A1Y1IMI8_KLENI</name>
<dbReference type="InterPro" id="IPR018108">
    <property type="entry name" value="MCP_transmembrane"/>
</dbReference>
<dbReference type="FunFam" id="1.50.40.10:FF:000016">
    <property type="entry name" value="Solute carrier family 25 member 23"/>
    <property type="match status" value="1"/>
</dbReference>
<comment type="similarity">
    <text evidence="2 13">Belongs to the mitochondrial carrier (TC 2.A.29) family.</text>
</comment>
<dbReference type="GO" id="GO:0005743">
    <property type="term" value="C:mitochondrial inner membrane"/>
    <property type="evidence" value="ECO:0007669"/>
    <property type="project" value="UniProtKB-SubCell"/>
</dbReference>
<feature type="repeat" description="Solcar" evidence="12">
    <location>
        <begin position="340"/>
        <end position="426"/>
    </location>
</feature>
<dbReference type="PROSITE" id="PS50222">
    <property type="entry name" value="EF_HAND_2"/>
    <property type="match status" value="2"/>
</dbReference>
<dbReference type="PROSITE" id="PS00018">
    <property type="entry name" value="EF_HAND_1"/>
    <property type="match status" value="2"/>
</dbReference>
<keyword evidence="16" id="KW-1185">Reference proteome</keyword>
<evidence type="ECO:0000256" key="13">
    <source>
        <dbReference type="RuleBase" id="RU000488"/>
    </source>
</evidence>
<organism evidence="15 16">
    <name type="scientific">Klebsormidium nitens</name>
    <name type="common">Green alga</name>
    <name type="synonym">Ulothrix nitens</name>
    <dbReference type="NCBI Taxonomy" id="105231"/>
    <lineage>
        <taxon>Eukaryota</taxon>
        <taxon>Viridiplantae</taxon>
        <taxon>Streptophyta</taxon>
        <taxon>Klebsormidiophyceae</taxon>
        <taxon>Klebsormidiales</taxon>
        <taxon>Klebsormidiaceae</taxon>
        <taxon>Klebsormidium</taxon>
    </lineage>
</organism>
<evidence type="ECO:0000313" key="16">
    <source>
        <dbReference type="Proteomes" id="UP000054558"/>
    </source>
</evidence>
<evidence type="ECO:0000256" key="6">
    <source>
        <dbReference type="ARBA" id="ARBA00022737"/>
    </source>
</evidence>
<keyword evidence="5" id="KW-0479">Metal-binding</keyword>
<dbReference type="PANTHER" id="PTHR24089">
    <property type="entry name" value="SOLUTE CARRIER FAMILY 25"/>
    <property type="match status" value="1"/>
</dbReference>
<dbReference type="OMA" id="VISYAEW"/>
<dbReference type="GO" id="GO:0005509">
    <property type="term" value="F:calcium ion binding"/>
    <property type="evidence" value="ECO:0007669"/>
    <property type="project" value="InterPro"/>
</dbReference>
<sequence>MPPPIPLHQLPAKTAATAYPPLGQKASLDDLEEALGEDPKQRTLRLRELFAVFDETAGKTGSVDRAALEAGFDSLSIPNHHKYARELLEVADSNHDGRLDFSEFEAYMNQKELELLELFREVDVERDGKLFLWEIKAALQKAGVTISPGEVNNFMRQVDANHDGSISFAEWRDFFLLFPHRVNVRALYGYWHDIAQVDIGDAPVVPSDCSNARGKGRTQDSWKYLFAGAVAGAVSRTATAPLDRLKVLLQVQRQIAPAALSTELGGAATLATVRGSGMAAGLAHIYKEGGVQGFFRGNGINVLKVAPESAIKFAAFEMLKPILCRYFTSSLPKQGEAPRISTAGRVVSGGLAGMIAQTAIYPLEVVKTRIQTAPSSVPRPTLLRCAAEVYSSAGLRGFFRGLGASLAGVFPYAGLDLAVYETLKAQVEKSTWAESGTLTQLGCGTASGALGATAVYPLQVVRTRLQASLRGDPHGYTGMVDCFTKILNEEGPRAFYKGLAPNLLKVVPAASITYVVYEGCKKQLDIG</sequence>
<reference evidence="15 16" key="1">
    <citation type="journal article" date="2014" name="Nat. Commun.">
        <title>Klebsormidium flaccidum genome reveals primary factors for plant terrestrial adaptation.</title>
        <authorList>
            <person name="Hori K."/>
            <person name="Maruyama F."/>
            <person name="Fujisawa T."/>
            <person name="Togashi T."/>
            <person name="Yamamoto N."/>
            <person name="Seo M."/>
            <person name="Sato S."/>
            <person name="Yamada T."/>
            <person name="Mori H."/>
            <person name="Tajima N."/>
            <person name="Moriyama T."/>
            <person name="Ikeuchi M."/>
            <person name="Watanabe M."/>
            <person name="Wada H."/>
            <person name="Kobayashi K."/>
            <person name="Saito M."/>
            <person name="Masuda T."/>
            <person name="Sasaki-Sekimoto Y."/>
            <person name="Mashiguchi K."/>
            <person name="Awai K."/>
            <person name="Shimojima M."/>
            <person name="Masuda S."/>
            <person name="Iwai M."/>
            <person name="Nobusawa T."/>
            <person name="Narise T."/>
            <person name="Kondo S."/>
            <person name="Saito H."/>
            <person name="Sato R."/>
            <person name="Murakawa M."/>
            <person name="Ihara Y."/>
            <person name="Oshima-Yamada Y."/>
            <person name="Ohtaka K."/>
            <person name="Satoh M."/>
            <person name="Sonobe K."/>
            <person name="Ishii M."/>
            <person name="Ohtani R."/>
            <person name="Kanamori-Sato M."/>
            <person name="Honoki R."/>
            <person name="Miyazaki D."/>
            <person name="Mochizuki H."/>
            <person name="Umetsu J."/>
            <person name="Higashi K."/>
            <person name="Shibata D."/>
            <person name="Kamiya Y."/>
            <person name="Sato N."/>
            <person name="Nakamura Y."/>
            <person name="Tabata S."/>
            <person name="Ida S."/>
            <person name="Kurokawa K."/>
            <person name="Ohta H."/>
        </authorList>
    </citation>
    <scope>NUCLEOTIDE SEQUENCE [LARGE SCALE GENOMIC DNA]</scope>
    <source>
        <strain evidence="15 16">NIES-2285</strain>
    </source>
</reference>
<evidence type="ECO:0000256" key="9">
    <source>
        <dbReference type="ARBA" id="ARBA00022989"/>
    </source>
</evidence>
<gene>
    <name evidence="15" type="ORF">KFL_005640080</name>
</gene>
<evidence type="ECO:0000256" key="3">
    <source>
        <dbReference type="ARBA" id="ARBA00022448"/>
    </source>
</evidence>
<evidence type="ECO:0000256" key="10">
    <source>
        <dbReference type="ARBA" id="ARBA00023128"/>
    </source>
</evidence>
<dbReference type="SMART" id="SM00054">
    <property type="entry name" value="EFh"/>
    <property type="match status" value="3"/>
</dbReference>
<dbReference type="OrthoDB" id="270584at2759"/>
<dbReference type="AlphaFoldDB" id="A0A1Y1IMI8"/>
<keyword evidence="4 12" id="KW-0812">Transmembrane</keyword>
<evidence type="ECO:0000256" key="2">
    <source>
        <dbReference type="ARBA" id="ARBA00006375"/>
    </source>
</evidence>
<dbReference type="GO" id="GO:0015866">
    <property type="term" value="P:ADP transport"/>
    <property type="evidence" value="ECO:0000318"/>
    <property type="project" value="GO_Central"/>
</dbReference>
<evidence type="ECO:0000313" key="15">
    <source>
        <dbReference type="EMBL" id="GAQ89807.1"/>
    </source>
</evidence>
<evidence type="ECO:0000256" key="5">
    <source>
        <dbReference type="ARBA" id="ARBA00022723"/>
    </source>
</evidence>
<evidence type="ECO:0000256" key="11">
    <source>
        <dbReference type="ARBA" id="ARBA00023136"/>
    </source>
</evidence>
<dbReference type="Gene3D" id="1.10.238.10">
    <property type="entry name" value="EF-hand"/>
    <property type="match status" value="2"/>
</dbReference>
<dbReference type="InterPro" id="IPR002067">
    <property type="entry name" value="MCP"/>
</dbReference>
<dbReference type="PROSITE" id="PS50920">
    <property type="entry name" value="SOLCAR"/>
    <property type="match status" value="3"/>
</dbReference>
<dbReference type="SUPFAM" id="SSF103506">
    <property type="entry name" value="Mitochondrial carrier"/>
    <property type="match status" value="1"/>
</dbReference>
<dbReference type="Pfam" id="PF00153">
    <property type="entry name" value="Mito_carr"/>
    <property type="match status" value="3"/>
</dbReference>
<dbReference type="Pfam" id="PF13202">
    <property type="entry name" value="EF-hand_5"/>
    <property type="match status" value="1"/>
</dbReference>
<keyword evidence="10" id="KW-0496">Mitochondrion</keyword>
<dbReference type="InterPro" id="IPR002048">
    <property type="entry name" value="EF_hand_dom"/>
</dbReference>
<evidence type="ECO:0000256" key="7">
    <source>
        <dbReference type="ARBA" id="ARBA00022792"/>
    </source>
</evidence>
<dbReference type="Proteomes" id="UP000054558">
    <property type="component" value="Unassembled WGS sequence"/>
</dbReference>
<dbReference type="GO" id="GO:0005347">
    <property type="term" value="F:ATP transmembrane transporter activity"/>
    <property type="evidence" value="ECO:0000318"/>
    <property type="project" value="GO_Central"/>
</dbReference>
<keyword evidence="11 12" id="KW-0472">Membrane</keyword>
<dbReference type="InterPro" id="IPR011992">
    <property type="entry name" value="EF-hand-dom_pair"/>
</dbReference>
<evidence type="ECO:0000256" key="8">
    <source>
        <dbReference type="ARBA" id="ARBA00022837"/>
    </source>
</evidence>
<dbReference type="InterPro" id="IPR018247">
    <property type="entry name" value="EF_Hand_1_Ca_BS"/>
</dbReference>
<feature type="domain" description="EF-hand" evidence="14">
    <location>
        <begin position="146"/>
        <end position="181"/>
    </location>
</feature>
<dbReference type="SUPFAM" id="SSF47473">
    <property type="entry name" value="EF-hand"/>
    <property type="match status" value="1"/>
</dbReference>
<evidence type="ECO:0000259" key="14">
    <source>
        <dbReference type="PROSITE" id="PS50222"/>
    </source>
</evidence>
<dbReference type="GO" id="GO:0015867">
    <property type="term" value="P:ATP transport"/>
    <property type="evidence" value="ECO:0000318"/>
    <property type="project" value="GO_Central"/>
</dbReference>
<dbReference type="PRINTS" id="PR00926">
    <property type="entry name" value="MITOCARRIER"/>
</dbReference>
<proteinExistence type="inferred from homology"/>
<dbReference type="InterPro" id="IPR023395">
    <property type="entry name" value="MCP_dom_sf"/>
</dbReference>
<dbReference type="Pfam" id="PF13499">
    <property type="entry name" value="EF-hand_7"/>
    <property type="match status" value="1"/>
</dbReference>
<feature type="repeat" description="Solcar" evidence="12">
    <location>
        <begin position="435"/>
        <end position="523"/>
    </location>
</feature>
<accession>A0A1Y1IMI8</accession>
<evidence type="ECO:0000256" key="12">
    <source>
        <dbReference type="PROSITE-ProRule" id="PRU00282"/>
    </source>
</evidence>
<comment type="subcellular location">
    <subcellularLocation>
        <location evidence="1">Mitochondrion inner membrane</location>
        <topology evidence="1">Multi-pass membrane protein</topology>
    </subcellularLocation>
</comment>
<evidence type="ECO:0000256" key="1">
    <source>
        <dbReference type="ARBA" id="ARBA00004448"/>
    </source>
</evidence>
<keyword evidence="3 13" id="KW-0813">Transport</keyword>
<dbReference type="EMBL" id="DF237513">
    <property type="protein sequence ID" value="GAQ89807.1"/>
    <property type="molecule type" value="Genomic_DNA"/>
</dbReference>